<proteinExistence type="predicted"/>
<sequence>MSSSSLIPYPTSFSDALPILFLEARVHGNGTHQLITQMGVSIDADQCSVGMLMTFFIGKIGGIDPGKIGVGTVGDNRKVVDRRPLPLKFVDSPVVPSDKIRDSRLSRVFIAYQHIYYSFDYRIVQLMLPQVILQGLLENNTSIINEARSEIFGVFRKSLSRASLNKVVGELCDGTGELFCVEVAEKYNFGCRALRWLEQYGIKVALNGKVEFNRAAMYALERIYLQLSDTDGVLGANETIQNHSIASPQERVVAF</sequence>
<reference evidence="2" key="1">
    <citation type="submission" date="2022-11" db="UniProtKB">
        <authorList>
            <consortium name="WormBaseParasite"/>
        </authorList>
    </citation>
    <scope>IDENTIFICATION</scope>
</reference>
<accession>A0AC34H074</accession>
<evidence type="ECO:0000313" key="1">
    <source>
        <dbReference type="Proteomes" id="UP000887579"/>
    </source>
</evidence>
<dbReference type="WBParaSite" id="ES5_v2.g999.t1">
    <property type="protein sequence ID" value="ES5_v2.g999.t1"/>
    <property type="gene ID" value="ES5_v2.g999"/>
</dbReference>
<name>A0AC34H074_9BILA</name>
<organism evidence="1 2">
    <name type="scientific">Panagrolaimus sp. ES5</name>
    <dbReference type="NCBI Taxonomy" id="591445"/>
    <lineage>
        <taxon>Eukaryota</taxon>
        <taxon>Metazoa</taxon>
        <taxon>Ecdysozoa</taxon>
        <taxon>Nematoda</taxon>
        <taxon>Chromadorea</taxon>
        <taxon>Rhabditida</taxon>
        <taxon>Tylenchina</taxon>
        <taxon>Panagrolaimomorpha</taxon>
        <taxon>Panagrolaimoidea</taxon>
        <taxon>Panagrolaimidae</taxon>
        <taxon>Panagrolaimus</taxon>
    </lineage>
</organism>
<evidence type="ECO:0000313" key="2">
    <source>
        <dbReference type="WBParaSite" id="ES5_v2.g999.t1"/>
    </source>
</evidence>
<protein>
    <submittedName>
        <fullName evidence="2">Uncharacterized protein</fullName>
    </submittedName>
</protein>
<dbReference type="Proteomes" id="UP000887579">
    <property type="component" value="Unplaced"/>
</dbReference>